<keyword evidence="1" id="KW-0812">Transmembrane</keyword>
<accession>A0A4Y3W8L6</accession>
<feature type="domain" description="TtsA-like Glycoside hydrolase family 108" evidence="2">
    <location>
        <begin position="9"/>
        <end position="99"/>
    </location>
</feature>
<dbReference type="InterPro" id="IPR018537">
    <property type="entry name" value="Peptidoglycan-bd_3"/>
</dbReference>
<name>A0A4Y3W8L6_NITWI</name>
<keyword evidence="1" id="KW-0472">Membrane</keyword>
<organism evidence="4 5">
    <name type="scientific">Nitrobacter winogradskyi</name>
    <name type="common">Nitrobacter agilis</name>
    <dbReference type="NCBI Taxonomy" id="913"/>
    <lineage>
        <taxon>Bacteria</taxon>
        <taxon>Pseudomonadati</taxon>
        <taxon>Pseudomonadota</taxon>
        <taxon>Alphaproteobacteria</taxon>
        <taxon>Hyphomicrobiales</taxon>
        <taxon>Nitrobacteraceae</taxon>
        <taxon>Nitrobacter</taxon>
    </lineage>
</organism>
<dbReference type="CDD" id="cd13926">
    <property type="entry name" value="N-acetylmuramidase_GH108"/>
    <property type="match status" value="1"/>
</dbReference>
<comment type="caution">
    <text evidence="4">The sequence shown here is derived from an EMBL/GenBank/DDBJ whole genome shotgun (WGS) entry which is preliminary data.</text>
</comment>
<evidence type="ECO:0000259" key="3">
    <source>
        <dbReference type="Pfam" id="PF09374"/>
    </source>
</evidence>
<protein>
    <submittedName>
        <fullName evidence="4">Uncharacterized protein</fullName>
    </submittedName>
</protein>
<dbReference type="EMBL" id="BJNF01000002">
    <property type="protein sequence ID" value="GEC14269.1"/>
    <property type="molecule type" value="Genomic_DNA"/>
</dbReference>
<proteinExistence type="predicted"/>
<dbReference type="Gene3D" id="1.20.141.10">
    <property type="entry name" value="Chitosanase, subunit A, domain 1"/>
    <property type="match status" value="1"/>
</dbReference>
<dbReference type="OrthoDB" id="9815229at2"/>
<dbReference type="SUPFAM" id="SSF53955">
    <property type="entry name" value="Lysozyme-like"/>
    <property type="match status" value="1"/>
</dbReference>
<gene>
    <name evidence="4" type="ORF">NWI01_01610</name>
</gene>
<evidence type="ECO:0000313" key="4">
    <source>
        <dbReference type="EMBL" id="GEC14269.1"/>
    </source>
</evidence>
<feature type="domain" description="Peptidoglycan binding" evidence="3">
    <location>
        <begin position="104"/>
        <end position="164"/>
    </location>
</feature>
<dbReference type="RefSeq" id="WP_141381844.1">
    <property type="nucleotide sequence ID" value="NZ_BJNF01000002.1"/>
</dbReference>
<evidence type="ECO:0000259" key="2">
    <source>
        <dbReference type="Pfam" id="PF05838"/>
    </source>
</evidence>
<feature type="transmembrane region" description="Helical" evidence="1">
    <location>
        <begin position="242"/>
        <end position="263"/>
    </location>
</feature>
<evidence type="ECO:0000313" key="5">
    <source>
        <dbReference type="Proteomes" id="UP000318825"/>
    </source>
</evidence>
<dbReference type="Pfam" id="PF09374">
    <property type="entry name" value="PG_binding_3"/>
    <property type="match status" value="1"/>
</dbReference>
<evidence type="ECO:0000256" key="1">
    <source>
        <dbReference type="SAM" id="Phobius"/>
    </source>
</evidence>
<keyword evidence="1" id="KW-1133">Transmembrane helix</keyword>
<dbReference type="AlphaFoldDB" id="A0A4Y3W8L6"/>
<reference evidence="4 5" key="1">
    <citation type="submission" date="2019-06" db="EMBL/GenBank/DDBJ databases">
        <title>Whole genome shotgun sequence of Nitrobacter winogradskyi NBRC 14297.</title>
        <authorList>
            <person name="Hosoyama A."/>
            <person name="Uohara A."/>
            <person name="Ohji S."/>
            <person name="Ichikawa N."/>
        </authorList>
    </citation>
    <scope>NUCLEOTIDE SEQUENCE [LARGE SCALE GENOMIC DNA]</scope>
    <source>
        <strain evidence="4 5">NBRC 14297</strain>
    </source>
</reference>
<dbReference type="InterPro" id="IPR023346">
    <property type="entry name" value="Lysozyme-like_dom_sf"/>
</dbReference>
<dbReference type="Proteomes" id="UP000318825">
    <property type="component" value="Unassembled WGS sequence"/>
</dbReference>
<dbReference type="InterPro" id="IPR008565">
    <property type="entry name" value="TtsA-like_GH18_dom"/>
</dbReference>
<dbReference type="Pfam" id="PF05838">
    <property type="entry name" value="Glyco_hydro_108"/>
    <property type="match status" value="1"/>
</dbReference>
<sequence>MTLFEQSLAVTLKHEGGFSHHPRDPGGVTLEGVIQRVYDAYRCRHGRDLRPLTPAMRGQPDWIAERNAIYKQQYWDAVRADELPRGVSLVVFDGAVNSGPYQSALWLQRALGVAADGHVGINTINAARQHPDHDALIAAICARRLGMLQNLKTWSTFGKGWSARVASVKAIGQAWASGSVGPAPVEAFGVAKAYASDVMQPAIDADTSTRSAVGGGALAGLIQGAQAQLQPFLGTADWLTNIYLGLTIAGIVVAVGGVGYSIYAAHKSRVARRAIEGDVLGVPA</sequence>